<dbReference type="InterPro" id="IPR011989">
    <property type="entry name" value="ARM-like"/>
</dbReference>
<gene>
    <name evidence="2" type="ORF">OJF2_15410</name>
</gene>
<feature type="compositionally biased region" description="Low complexity" evidence="1">
    <location>
        <begin position="297"/>
        <end position="310"/>
    </location>
</feature>
<name>A0A5B9VZ45_9BACT</name>
<sequence>MPGPGAWRTTAGIDARLSSLLKVGFVGLLGLAGWSGEARAQAIPGVPGVGAGAVPSAVSTLGGAAVTPAAATAAPRSLWGFLGLTPQNFQACKDKLCSCQIGQMLNSLLTGPVGAVSGGFISHLCPVAPSQDAINQLAAKPNGAAQAAAAKIQASEADAKARVAAVEYLGTVDCSRFPEAKVGLLDALSLDPNECVRYAAARALGNGCCCDQDVIEKLRLCVAGEKGKGIPAETSPRVRAAAFAALQGCLTRVPEEIEAPAEPPRRQVSPEGVLPQPLPDDRKRVRPEGAAANTSDPSAVVASVRPAPRAKSFEQTVVEARRTLVEASQHPVPQNNLAPGHKSVFGALAKARRDIDAKSRQARPAGSDAAAAPMDPSVVPSSYAPAAQGGSRDEAQAPSQSPGKRGLFGLLVRPRSPG</sequence>
<dbReference type="KEGG" id="agv:OJF2_15410"/>
<accession>A0A5B9VZ45</accession>
<dbReference type="RefSeq" id="WP_148592653.1">
    <property type="nucleotide sequence ID" value="NZ_CP042997.1"/>
</dbReference>
<protein>
    <recommendedName>
        <fullName evidence="4">HEAT repeat protein</fullName>
    </recommendedName>
</protein>
<evidence type="ECO:0008006" key="4">
    <source>
        <dbReference type="Google" id="ProtNLM"/>
    </source>
</evidence>
<keyword evidence="3" id="KW-1185">Reference proteome</keyword>
<organism evidence="2 3">
    <name type="scientific">Aquisphaera giovannonii</name>
    <dbReference type="NCBI Taxonomy" id="406548"/>
    <lineage>
        <taxon>Bacteria</taxon>
        <taxon>Pseudomonadati</taxon>
        <taxon>Planctomycetota</taxon>
        <taxon>Planctomycetia</taxon>
        <taxon>Isosphaerales</taxon>
        <taxon>Isosphaeraceae</taxon>
        <taxon>Aquisphaera</taxon>
    </lineage>
</organism>
<feature type="region of interest" description="Disordered" evidence="1">
    <location>
        <begin position="355"/>
        <end position="418"/>
    </location>
</feature>
<feature type="region of interest" description="Disordered" evidence="1">
    <location>
        <begin position="258"/>
        <end position="312"/>
    </location>
</feature>
<evidence type="ECO:0000256" key="1">
    <source>
        <dbReference type="SAM" id="MobiDB-lite"/>
    </source>
</evidence>
<reference evidence="2 3" key="1">
    <citation type="submission" date="2019-08" db="EMBL/GenBank/DDBJ databases">
        <title>Deep-cultivation of Planctomycetes and their phenomic and genomic characterization uncovers novel biology.</title>
        <authorList>
            <person name="Wiegand S."/>
            <person name="Jogler M."/>
            <person name="Boedeker C."/>
            <person name="Pinto D."/>
            <person name="Vollmers J."/>
            <person name="Rivas-Marin E."/>
            <person name="Kohn T."/>
            <person name="Peeters S.H."/>
            <person name="Heuer A."/>
            <person name="Rast P."/>
            <person name="Oberbeckmann S."/>
            <person name="Bunk B."/>
            <person name="Jeske O."/>
            <person name="Meyerdierks A."/>
            <person name="Storesund J.E."/>
            <person name="Kallscheuer N."/>
            <person name="Luecker S."/>
            <person name="Lage O.M."/>
            <person name="Pohl T."/>
            <person name="Merkel B.J."/>
            <person name="Hornburger P."/>
            <person name="Mueller R.-W."/>
            <person name="Bruemmer F."/>
            <person name="Labrenz M."/>
            <person name="Spormann A.M."/>
            <person name="Op den Camp H."/>
            <person name="Overmann J."/>
            <person name="Amann R."/>
            <person name="Jetten M.S.M."/>
            <person name="Mascher T."/>
            <person name="Medema M.H."/>
            <person name="Devos D.P."/>
            <person name="Kaster A.-K."/>
            <person name="Ovreas L."/>
            <person name="Rohde M."/>
            <person name="Galperin M.Y."/>
            <person name="Jogler C."/>
        </authorList>
    </citation>
    <scope>NUCLEOTIDE SEQUENCE [LARGE SCALE GENOMIC DNA]</scope>
    <source>
        <strain evidence="2 3">OJF2</strain>
    </source>
</reference>
<dbReference type="OrthoDB" id="254087at2"/>
<dbReference type="SUPFAM" id="SSF48371">
    <property type="entry name" value="ARM repeat"/>
    <property type="match status" value="1"/>
</dbReference>
<proteinExistence type="predicted"/>
<dbReference type="Gene3D" id="1.25.10.10">
    <property type="entry name" value="Leucine-rich Repeat Variant"/>
    <property type="match status" value="1"/>
</dbReference>
<dbReference type="EMBL" id="CP042997">
    <property type="protein sequence ID" value="QEH33045.1"/>
    <property type="molecule type" value="Genomic_DNA"/>
</dbReference>
<dbReference type="InterPro" id="IPR016024">
    <property type="entry name" value="ARM-type_fold"/>
</dbReference>
<dbReference type="Proteomes" id="UP000324233">
    <property type="component" value="Chromosome"/>
</dbReference>
<feature type="compositionally biased region" description="Low complexity" evidence="1">
    <location>
        <begin position="362"/>
        <end position="382"/>
    </location>
</feature>
<dbReference type="AlphaFoldDB" id="A0A5B9VZ45"/>
<evidence type="ECO:0000313" key="2">
    <source>
        <dbReference type="EMBL" id="QEH33045.1"/>
    </source>
</evidence>
<evidence type="ECO:0000313" key="3">
    <source>
        <dbReference type="Proteomes" id="UP000324233"/>
    </source>
</evidence>